<dbReference type="RefSeq" id="WP_214419819.1">
    <property type="nucleotide sequence ID" value="NZ_CP075546.1"/>
</dbReference>
<dbReference type="EMBL" id="CP075546">
    <property type="protein sequence ID" value="QVV89017.1"/>
    <property type="molecule type" value="Genomic_DNA"/>
</dbReference>
<evidence type="ECO:0000313" key="2">
    <source>
        <dbReference type="Proteomes" id="UP000680656"/>
    </source>
</evidence>
<keyword evidence="2" id="KW-1185">Reference proteome</keyword>
<evidence type="ECO:0000313" key="1">
    <source>
        <dbReference type="EMBL" id="QVV89017.1"/>
    </source>
</evidence>
<dbReference type="GeneID" id="65095577"/>
<dbReference type="Proteomes" id="UP000680656">
    <property type="component" value="Chromosome"/>
</dbReference>
<gene>
    <name evidence="1" type="ORF">KHC33_00295</name>
</gene>
<organism evidence="1 2">
    <name type="scientific">Methanospirillum purgamenti</name>
    <dbReference type="NCBI Taxonomy" id="2834276"/>
    <lineage>
        <taxon>Archaea</taxon>
        <taxon>Methanobacteriati</taxon>
        <taxon>Methanobacteriota</taxon>
        <taxon>Stenosarchaea group</taxon>
        <taxon>Methanomicrobia</taxon>
        <taxon>Methanomicrobiales</taxon>
        <taxon>Methanospirillaceae</taxon>
        <taxon>Methanospirillum</taxon>
    </lineage>
</organism>
<dbReference type="AlphaFoldDB" id="A0A8E7AWN0"/>
<sequence length="51" mass="5602">MSVILTSDGRRLVQVAAHVDEDLKIKAKAAGINFTQTFVDALKTKLKESDE</sequence>
<protein>
    <submittedName>
        <fullName evidence="1">Uncharacterized protein</fullName>
    </submittedName>
</protein>
<name>A0A8E7AWN0_9EURY</name>
<accession>A0A8E7AWN0</accession>
<dbReference type="KEGG" id="mrtj:KHC33_00295"/>
<reference evidence="1 2" key="1">
    <citation type="submission" date="2021-05" db="EMBL/GenBank/DDBJ databases">
        <title>A novel Methanospirillum isolate from a pyrite-forming mixed culture.</title>
        <authorList>
            <person name="Bunk B."/>
            <person name="Sproer C."/>
            <person name="Spring S."/>
            <person name="Pester M."/>
        </authorList>
    </citation>
    <scope>NUCLEOTIDE SEQUENCE [LARGE SCALE GENOMIC DNA]</scope>
    <source>
        <strain evidence="1 2">J.3.6.1-F.2.7.3</strain>
    </source>
</reference>
<proteinExistence type="predicted"/>